<feature type="compositionally biased region" description="Basic and acidic residues" evidence="7">
    <location>
        <begin position="314"/>
        <end position="327"/>
    </location>
</feature>
<dbReference type="SUPFAM" id="SSF52980">
    <property type="entry name" value="Restriction endonuclease-like"/>
    <property type="match status" value="1"/>
</dbReference>
<reference evidence="9 10" key="2">
    <citation type="journal article" date="2014" name="J. Gen. Appl. Microbiol.">
        <title>The early diverging ascomycetous budding yeast Saitoella complicata has three histone deacetylases belonging to the Clr6, Hos2, and Rpd3 lineages.</title>
        <authorList>
            <person name="Nishida H."/>
            <person name="Matsumoto T."/>
            <person name="Kondo S."/>
            <person name="Hamamoto M."/>
            <person name="Yoshikawa H."/>
        </authorList>
    </citation>
    <scope>NUCLEOTIDE SEQUENCE [LARGE SCALE GENOMIC DNA]</scope>
    <source>
        <strain evidence="9 10">NRRL Y-17804</strain>
    </source>
</reference>
<dbReference type="GO" id="GO:0003697">
    <property type="term" value="F:single-stranded DNA binding"/>
    <property type="evidence" value="ECO:0007669"/>
    <property type="project" value="TreeGrafter"/>
</dbReference>
<dbReference type="GO" id="GO:0003684">
    <property type="term" value="F:damaged DNA binding"/>
    <property type="evidence" value="ECO:0007669"/>
    <property type="project" value="InterPro"/>
</dbReference>
<dbReference type="CDD" id="cd22325">
    <property type="entry name" value="ERCC1_C-like"/>
    <property type="match status" value="1"/>
</dbReference>
<evidence type="ECO:0000256" key="7">
    <source>
        <dbReference type="SAM" id="MobiDB-lite"/>
    </source>
</evidence>
<dbReference type="InterPro" id="IPR047260">
    <property type="entry name" value="ERCC1-like_central_dom"/>
</dbReference>
<feature type="region of interest" description="Disordered" evidence="7">
    <location>
        <begin position="359"/>
        <end position="386"/>
    </location>
</feature>
<feature type="compositionally biased region" description="Basic and acidic residues" evidence="7">
    <location>
        <begin position="361"/>
        <end position="379"/>
    </location>
</feature>
<comment type="caution">
    <text evidence="9">The sequence shown here is derived from an EMBL/GenBank/DDBJ whole genome shotgun (WGS) entry which is preliminary data.</text>
</comment>
<dbReference type="InterPro" id="IPR010994">
    <property type="entry name" value="RuvA_2-like"/>
</dbReference>
<dbReference type="OMA" id="HTSEMDH"/>
<keyword evidence="5" id="KW-0234">DNA repair</keyword>
<protein>
    <recommendedName>
        <fullName evidence="8">ERCC1-like central domain-containing protein</fullName>
    </recommendedName>
</protein>
<dbReference type="InterPro" id="IPR004579">
    <property type="entry name" value="ERCC1/RAD10/SWI10"/>
</dbReference>
<dbReference type="InterPro" id="IPR011335">
    <property type="entry name" value="Restrct_endonuc-II-like"/>
</dbReference>
<keyword evidence="10" id="KW-1185">Reference proteome</keyword>
<organism evidence="9 10">
    <name type="scientific">Saitoella complicata (strain BCRC 22490 / CBS 7301 / JCM 7358 / NBRC 10748 / NRRL Y-17804)</name>
    <dbReference type="NCBI Taxonomy" id="698492"/>
    <lineage>
        <taxon>Eukaryota</taxon>
        <taxon>Fungi</taxon>
        <taxon>Dikarya</taxon>
        <taxon>Ascomycota</taxon>
        <taxon>Taphrinomycotina</taxon>
        <taxon>Taphrinomycotina incertae sedis</taxon>
        <taxon>Saitoella</taxon>
    </lineage>
</organism>
<evidence type="ECO:0000256" key="6">
    <source>
        <dbReference type="ARBA" id="ARBA00023242"/>
    </source>
</evidence>
<accession>A0A0E9NTY4</accession>
<dbReference type="GO" id="GO:0006312">
    <property type="term" value="P:mitotic recombination"/>
    <property type="evidence" value="ECO:0007669"/>
    <property type="project" value="TreeGrafter"/>
</dbReference>
<feature type="domain" description="ERCC1-like central" evidence="8">
    <location>
        <begin position="102"/>
        <end position="214"/>
    </location>
</feature>
<dbReference type="GO" id="GO:0006302">
    <property type="term" value="P:double-strand break repair"/>
    <property type="evidence" value="ECO:0007669"/>
    <property type="project" value="UniProtKB-ARBA"/>
</dbReference>
<dbReference type="PANTHER" id="PTHR12749:SF0">
    <property type="entry name" value="DNA EXCISION REPAIR PROTEIN ERCC-1"/>
    <property type="match status" value="1"/>
</dbReference>
<feature type="region of interest" description="Disordered" evidence="7">
    <location>
        <begin position="23"/>
        <end position="51"/>
    </location>
</feature>
<comment type="similarity">
    <text evidence="2">Belongs to the ERCC1/RAD10/SWI10 family.</text>
</comment>
<dbReference type="GO" id="GO:0070914">
    <property type="term" value="P:UV-damage excision repair"/>
    <property type="evidence" value="ECO:0007669"/>
    <property type="project" value="TreeGrafter"/>
</dbReference>
<sequence length="417" mass="44446">MADNFDFDDAAFDAAAIAAAKAAERSVSSTPQHRGLVSQPTPRRVVQPVSRVGAQAQRPISAIGAAIGVNVSRPGTAGSGVGSPVQQPTPQKIAKPAGFNAIIVNPRQKGNPILNHVRNVPWEYGDIVPDFVVGQTSCAIYLSLRYHRLHPEYIYSRISQLGKQYNLRLLLISVDIENHEDSLKALTKISIISDLTIVLAWSPAEAGRYLETFKSFESKPPTLIQGKQSTTYIEGVVEMMTSIRSVNKSDAMSLLANFGSVKRAINAEGEEVGLIGGWGDQKVRRFLGACGEPFVVGGSRRKRVRATQAEGVEEGGRDLTASERRAENGGAQGAVFPPMTASPPMDVEDEDALEAMLAMEGGRESGAKEKGKEKEKVPEGEGEGEDAGVMAALAKLKAQAGQEGGGSASFHANQSRI</sequence>
<dbReference type="SUPFAM" id="SSF47781">
    <property type="entry name" value="RuvA domain 2-like"/>
    <property type="match status" value="1"/>
</dbReference>
<dbReference type="STRING" id="698492.A0A0E9NTY4"/>
<dbReference type="GO" id="GO:0070522">
    <property type="term" value="C:ERCC4-ERCC1 complex"/>
    <property type="evidence" value="ECO:0007669"/>
    <property type="project" value="TreeGrafter"/>
</dbReference>
<evidence type="ECO:0000313" key="9">
    <source>
        <dbReference type="EMBL" id="GAO52855.1"/>
    </source>
</evidence>
<feature type="region of interest" description="Disordered" evidence="7">
    <location>
        <begin position="300"/>
        <end position="346"/>
    </location>
</feature>
<proteinExistence type="inferred from homology"/>
<dbReference type="NCBIfam" id="TIGR00597">
    <property type="entry name" value="rad10"/>
    <property type="match status" value="1"/>
</dbReference>
<dbReference type="GO" id="GO:0000110">
    <property type="term" value="C:nucleotide-excision repair factor 1 complex"/>
    <property type="evidence" value="ECO:0007669"/>
    <property type="project" value="TreeGrafter"/>
</dbReference>
<reference evidence="9 10" key="1">
    <citation type="journal article" date="2011" name="J. Gen. Appl. Microbiol.">
        <title>Draft genome sequencing of the enigmatic yeast Saitoella complicata.</title>
        <authorList>
            <person name="Nishida H."/>
            <person name="Hamamoto M."/>
            <person name="Sugiyama J."/>
        </authorList>
    </citation>
    <scope>NUCLEOTIDE SEQUENCE [LARGE SCALE GENOMIC DNA]</scope>
    <source>
        <strain evidence="9 10">NRRL Y-17804</strain>
    </source>
</reference>
<keyword evidence="6" id="KW-0539">Nucleus</keyword>
<dbReference type="PANTHER" id="PTHR12749">
    <property type="entry name" value="EXCISION REPAIR CROSS-COMPLEMENTING 1 ERCC1"/>
    <property type="match status" value="1"/>
</dbReference>
<dbReference type="EMBL" id="BACD03000097">
    <property type="protein sequence ID" value="GAO52855.1"/>
    <property type="molecule type" value="Genomic_DNA"/>
</dbReference>
<name>A0A0E9NTY4_SAICN</name>
<evidence type="ECO:0000256" key="3">
    <source>
        <dbReference type="ARBA" id="ARBA00022763"/>
    </source>
</evidence>
<dbReference type="AlphaFoldDB" id="A0A0E9NTY4"/>
<evidence type="ECO:0000313" key="10">
    <source>
        <dbReference type="Proteomes" id="UP000033140"/>
    </source>
</evidence>
<feature type="region of interest" description="Disordered" evidence="7">
    <location>
        <begin position="398"/>
        <end position="417"/>
    </location>
</feature>
<dbReference type="Gene3D" id="1.10.150.20">
    <property type="entry name" value="5' to 3' exonuclease, C-terminal subdomain"/>
    <property type="match status" value="1"/>
</dbReference>
<dbReference type="Pfam" id="PF03834">
    <property type="entry name" value="Rad10"/>
    <property type="match status" value="1"/>
</dbReference>
<dbReference type="Proteomes" id="UP000033140">
    <property type="component" value="Unassembled WGS sequence"/>
</dbReference>
<comment type="subcellular location">
    <subcellularLocation>
        <location evidence="1">Nucleus</location>
    </subcellularLocation>
</comment>
<reference evidence="9 10" key="3">
    <citation type="journal article" date="2015" name="Genome Announc.">
        <title>Draft Genome Sequence of the Archiascomycetous Yeast Saitoella complicata.</title>
        <authorList>
            <person name="Yamauchi K."/>
            <person name="Kondo S."/>
            <person name="Hamamoto M."/>
            <person name="Takahashi Y."/>
            <person name="Ogura Y."/>
            <person name="Hayashi T."/>
            <person name="Nishida H."/>
        </authorList>
    </citation>
    <scope>NUCLEOTIDE SEQUENCE [LARGE SCALE GENOMIC DNA]</scope>
    <source>
        <strain evidence="9 10">NRRL Y-17804</strain>
    </source>
</reference>
<keyword evidence="3" id="KW-0227">DNA damage</keyword>
<gene>
    <name evidence="9" type="ORF">G7K_6921-t1</name>
</gene>
<dbReference type="Gene3D" id="3.40.50.10130">
    <property type="match status" value="1"/>
</dbReference>
<evidence type="ECO:0000259" key="8">
    <source>
        <dbReference type="Pfam" id="PF03834"/>
    </source>
</evidence>
<evidence type="ECO:0000256" key="1">
    <source>
        <dbReference type="ARBA" id="ARBA00004123"/>
    </source>
</evidence>
<keyword evidence="4" id="KW-0238">DNA-binding</keyword>
<evidence type="ECO:0000256" key="2">
    <source>
        <dbReference type="ARBA" id="ARBA00008283"/>
    </source>
</evidence>
<evidence type="ECO:0000256" key="5">
    <source>
        <dbReference type="ARBA" id="ARBA00023204"/>
    </source>
</evidence>
<evidence type="ECO:0000256" key="4">
    <source>
        <dbReference type="ARBA" id="ARBA00023125"/>
    </source>
</evidence>
<dbReference type="FunFam" id="3.40.50.10130:FF:000001">
    <property type="entry name" value="DNA excision repair protein ERCC-1"/>
    <property type="match status" value="1"/>
</dbReference>